<dbReference type="Proteomes" id="UP000597444">
    <property type="component" value="Unassembled WGS sequence"/>
</dbReference>
<evidence type="ECO:0000256" key="1">
    <source>
        <dbReference type="SAM" id="Phobius"/>
    </source>
</evidence>
<proteinExistence type="predicted"/>
<evidence type="ECO:0000313" key="2">
    <source>
        <dbReference type="EMBL" id="GHO95610.1"/>
    </source>
</evidence>
<sequence>MSTVPQNNNDSILLRLWPWVATFCLLVTLVSAVATAIMYITHASSSQTTTKQVTYGSPITITKGGTYSGNWQSTKPDMPAVKIATGEPVLIINSHIKGPGDLIQALDTTGSNITVRNSVGLGINPGVVGKTKGVFLHVNAVAKIVVENCDMQEISGGIMLDSSAGNKTSDQTVVIRYNRSLNLDARRSDGKGGYLPYQQGQPGAYFLQIQHLDAVPGVNIGWNEMINGPSNGTVESAITLNQSSGTADSPLLIHDNYVQGFVLISPQSDDHVQIADTVTQRSAWQQKIAKARVIIGSH</sequence>
<dbReference type="EMBL" id="BNJK01000001">
    <property type="protein sequence ID" value="GHO95610.1"/>
    <property type="molecule type" value="Genomic_DNA"/>
</dbReference>
<comment type="caution">
    <text evidence="2">The sequence shown here is derived from an EMBL/GenBank/DDBJ whole genome shotgun (WGS) entry which is preliminary data.</text>
</comment>
<keyword evidence="1" id="KW-1133">Transmembrane helix</keyword>
<keyword evidence="1" id="KW-0472">Membrane</keyword>
<organism evidence="2 3">
    <name type="scientific">Reticulibacter mediterranei</name>
    <dbReference type="NCBI Taxonomy" id="2778369"/>
    <lineage>
        <taxon>Bacteria</taxon>
        <taxon>Bacillati</taxon>
        <taxon>Chloroflexota</taxon>
        <taxon>Ktedonobacteria</taxon>
        <taxon>Ktedonobacterales</taxon>
        <taxon>Reticulibacteraceae</taxon>
        <taxon>Reticulibacter</taxon>
    </lineage>
</organism>
<dbReference type="SUPFAM" id="SSF51126">
    <property type="entry name" value="Pectin lyase-like"/>
    <property type="match status" value="1"/>
</dbReference>
<keyword evidence="3" id="KW-1185">Reference proteome</keyword>
<gene>
    <name evidence="2" type="ORF">KSF_056580</name>
</gene>
<evidence type="ECO:0000313" key="3">
    <source>
        <dbReference type="Proteomes" id="UP000597444"/>
    </source>
</evidence>
<dbReference type="RefSeq" id="WP_220206280.1">
    <property type="nucleotide sequence ID" value="NZ_BNJK01000001.1"/>
</dbReference>
<accession>A0A8J3IRL4</accession>
<protein>
    <submittedName>
        <fullName evidence="2">Uncharacterized protein</fullName>
    </submittedName>
</protein>
<dbReference type="AlphaFoldDB" id="A0A8J3IRL4"/>
<name>A0A8J3IRL4_9CHLR</name>
<dbReference type="InterPro" id="IPR011050">
    <property type="entry name" value="Pectin_lyase_fold/virulence"/>
</dbReference>
<feature type="transmembrane region" description="Helical" evidence="1">
    <location>
        <begin position="16"/>
        <end position="41"/>
    </location>
</feature>
<reference evidence="2" key="1">
    <citation type="submission" date="2020-10" db="EMBL/GenBank/DDBJ databases">
        <title>Taxonomic study of unclassified bacteria belonging to the class Ktedonobacteria.</title>
        <authorList>
            <person name="Yabe S."/>
            <person name="Wang C.M."/>
            <person name="Zheng Y."/>
            <person name="Sakai Y."/>
            <person name="Cavaletti L."/>
            <person name="Monciardini P."/>
            <person name="Donadio S."/>
        </authorList>
    </citation>
    <scope>NUCLEOTIDE SEQUENCE</scope>
    <source>
        <strain evidence="2">ID150040</strain>
    </source>
</reference>
<keyword evidence="1" id="KW-0812">Transmembrane</keyword>